<dbReference type="InterPro" id="IPR005135">
    <property type="entry name" value="Endo/exonuclease/phosphatase"/>
</dbReference>
<accession>E1YKT5</accession>
<feature type="binding site" evidence="6">
    <location>
        <position position="157"/>
    </location>
    <ligand>
        <name>Mg(2+)</name>
        <dbReference type="ChEBI" id="CHEBI:18420"/>
        <label>1</label>
    </ligand>
</feature>
<dbReference type="PANTHER" id="PTHR22748:SF6">
    <property type="entry name" value="DNA-(APURINIC OR APYRIMIDINIC SITE) ENDONUCLEASE"/>
    <property type="match status" value="1"/>
</dbReference>
<keyword evidence="6" id="KW-0464">Manganese</keyword>
<sequence length="263" mass="31042">MMPKKLIKLVSWNVNGLRAIIQKDFFGSIQRMNPDIVAIQETKLQEHQRTDKMLSFEDYNSYWSYSTVKKGYSGVATFTRIAPQNVKEGIGNPGYDEEGRILETDFGDFIFFNVYFPNGQMGDDRLQYKLNFYNDFFAYTDSLKNQGKNLIISGDYNTAHNEIDLTHPKPNEKYSGFLRVERDWMDEIIKRGYVDTFRYFYPEKVKYSWWSYRANARKKNVGWRVDYIFVSRNIIDKGWVKEPFIDNDIFGSDHCPVGLVLEF</sequence>
<feature type="active site" description="Proton donor/acceptor" evidence="5">
    <location>
        <position position="155"/>
    </location>
</feature>
<protein>
    <submittedName>
        <fullName evidence="9">Exodeoxyribonuclease</fullName>
    </submittedName>
</protein>
<evidence type="ECO:0000313" key="9">
    <source>
        <dbReference type="EMBL" id="CBX30718.1"/>
    </source>
</evidence>
<feature type="binding site" evidence="6">
    <location>
        <position position="41"/>
    </location>
    <ligand>
        <name>Mg(2+)</name>
        <dbReference type="ChEBI" id="CHEBI:18420"/>
        <label>1</label>
    </ligand>
</feature>
<feature type="binding site" evidence="6">
    <location>
        <position position="254"/>
    </location>
    <ligand>
        <name>Mg(2+)</name>
        <dbReference type="ChEBI" id="CHEBI:18420"/>
        <label>1</label>
    </ligand>
</feature>
<evidence type="ECO:0000259" key="8">
    <source>
        <dbReference type="Pfam" id="PF03372"/>
    </source>
</evidence>
<evidence type="ECO:0000256" key="1">
    <source>
        <dbReference type="ARBA" id="ARBA00007092"/>
    </source>
</evidence>
<feature type="site" description="Interaction with DNA substrate" evidence="7">
    <location>
        <position position="254"/>
    </location>
</feature>
<feature type="site" description="Transition state stabilizer" evidence="7">
    <location>
        <position position="157"/>
    </location>
</feature>
<evidence type="ECO:0000256" key="2">
    <source>
        <dbReference type="ARBA" id="ARBA00022723"/>
    </source>
</evidence>
<evidence type="ECO:0000256" key="6">
    <source>
        <dbReference type="PIRSR" id="PIRSR604808-2"/>
    </source>
</evidence>
<dbReference type="Gene3D" id="3.60.10.10">
    <property type="entry name" value="Endonuclease/exonuclease/phosphatase"/>
    <property type="match status" value="1"/>
</dbReference>
<reference evidence="9" key="1">
    <citation type="journal article" date="2011" name="Environ. Microbiol.">
        <title>Genomic insights into the metabolic potential of the polycyclic aromatic hydrocarbon degrading sulfate-reducing Deltaproteobacterium N47.</title>
        <authorList>
            <person name="Bergmann F."/>
            <person name="Selesi D."/>
            <person name="Weinmaier T."/>
            <person name="Tischler P."/>
            <person name="Rattei T."/>
            <person name="Meckenstock R.U."/>
        </authorList>
    </citation>
    <scope>NUCLEOTIDE SEQUENCE</scope>
</reference>
<feature type="active site" evidence="5">
    <location>
        <position position="115"/>
    </location>
</feature>
<dbReference type="SUPFAM" id="SSF56219">
    <property type="entry name" value="DNase I-like"/>
    <property type="match status" value="1"/>
</dbReference>
<evidence type="ECO:0000256" key="3">
    <source>
        <dbReference type="ARBA" id="ARBA00022801"/>
    </source>
</evidence>
<dbReference type="Pfam" id="PF03372">
    <property type="entry name" value="Exo_endo_phos"/>
    <property type="match status" value="1"/>
</dbReference>
<dbReference type="NCBIfam" id="TIGR00633">
    <property type="entry name" value="xth"/>
    <property type="match status" value="1"/>
</dbReference>
<evidence type="ECO:0000256" key="4">
    <source>
        <dbReference type="ARBA" id="ARBA00022842"/>
    </source>
</evidence>
<evidence type="ECO:0000256" key="5">
    <source>
        <dbReference type="PIRSR" id="PIRSR604808-1"/>
    </source>
</evidence>
<dbReference type="GO" id="GO:0008311">
    <property type="term" value="F:double-stranded DNA 3'-5' DNA exonuclease activity"/>
    <property type="evidence" value="ECO:0007669"/>
    <property type="project" value="TreeGrafter"/>
</dbReference>
<gene>
    <name evidence="9" type="ORF">N47_E42300</name>
</gene>
<feature type="site" description="Important for catalytic activity" evidence="7">
    <location>
        <position position="226"/>
    </location>
</feature>
<keyword evidence="3" id="KW-0378">Hydrolase</keyword>
<dbReference type="InterPro" id="IPR020847">
    <property type="entry name" value="AP_endonuclease_F1_BS"/>
</dbReference>
<evidence type="ECO:0000256" key="7">
    <source>
        <dbReference type="PIRSR" id="PIRSR604808-3"/>
    </source>
</evidence>
<dbReference type="PROSITE" id="PS00726">
    <property type="entry name" value="AP_NUCLEASE_F1_1"/>
    <property type="match status" value="1"/>
</dbReference>
<dbReference type="PROSITE" id="PS51435">
    <property type="entry name" value="AP_NUCLEASE_F1_4"/>
    <property type="match status" value="1"/>
</dbReference>
<dbReference type="GO" id="GO:0006284">
    <property type="term" value="P:base-excision repair"/>
    <property type="evidence" value="ECO:0007669"/>
    <property type="project" value="TreeGrafter"/>
</dbReference>
<dbReference type="InterPro" id="IPR036691">
    <property type="entry name" value="Endo/exonu/phosph_ase_sf"/>
</dbReference>
<keyword evidence="2 6" id="KW-0479">Metal-binding</keyword>
<dbReference type="GO" id="GO:0008081">
    <property type="term" value="F:phosphoric diester hydrolase activity"/>
    <property type="evidence" value="ECO:0007669"/>
    <property type="project" value="TreeGrafter"/>
</dbReference>
<dbReference type="PANTHER" id="PTHR22748">
    <property type="entry name" value="AP ENDONUCLEASE"/>
    <property type="match status" value="1"/>
</dbReference>
<dbReference type="NCBIfam" id="TIGR00195">
    <property type="entry name" value="exoDNase_III"/>
    <property type="match status" value="1"/>
</dbReference>
<feature type="binding site" evidence="6">
    <location>
        <position position="253"/>
    </location>
    <ligand>
        <name>Mg(2+)</name>
        <dbReference type="ChEBI" id="CHEBI:18420"/>
        <label>1</label>
    </ligand>
</feature>
<comment type="cofactor">
    <cofactor evidence="6">
        <name>Mg(2+)</name>
        <dbReference type="ChEBI" id="CHEBI:18420"/>
    </cofactor>
    <cofactor evidence="6">
        <name>Mn(2+)</name>
        <dbReference type="ChEBI" id="CHEBI:29035"/>
    </cofactor>
    <text evidence="6">Probably binds two magnesium or manganese ions per subunit.</text>
</comment>
<keyword evidence="4 6" id="KW-0460">Magnesium</keyword>
<feature type="active site" description="Proton acceptor" evidence="5">
    <location>
        <position position="254"/>
    </location>
</feature>
<name>E1YKT5_9BACT</name>
<dbReference type="FunFam" id="3.60.10.10:FF:000026">
    <property type="entry name" value="Exodeoxyribonuclease III"/>
    <property type="match status" value="1"/>
</dbReference>
<dbReference type="AlphaFoldDB" id="E1YKT5"/>
<dbReference type="GO" id="GO:0003677">
    <property type="term" value="F:DNA binding"/>
    <property type="evidence" value="ECO:0007669"/>
    <property type="project" value="InterPro"/>
</dbReference>
<dbReference type="GO" id="GO:0003906">
    <property type="term" value="F:DNA-(apurinic or apyrimidinic site) endonuclease activity"/>
    <property type="evidence" value="ECO:0007669"/>
    <property type="project" value="TreeGrafter"/>
</dbReference>
<organism evidence="9">
    <name type="scientific">uncultured Desulfobacterium sp</name>
    <dbReference type="NCBI Taxonomy" id="201089"/>
    <lineage>
        <taxon>Bacteria</taxon>
        <taxon>Pseudomonadati</taxon>
        <taxon>Thermodesulfobacteriota</taxon>
        <taxon>Desulfobacteria</taxon>
        <taxon>Desulfobacterales</taxon>
        <taxon>Desulfobacteriaceae</taxon>
        <taxon>Desulfobacterium</taxon>
        <taxon>environmental samples</taxon>
    </lineage>
</organism>
<dbReference type="GO" id="GO:0046872">
    <property type="term" value="F:metal ion binding"/>
    <property type="evidence" value="ECO:0007669"/>
    <property type="project" value="UniProtKB-KW"/>
</dbReference>
<dbReference type="InterPro" id="IPR004808">
    <property type="entry name" value="AP_endonuc_1"/>
</dbReference>
<feature type="domain" description="Endonuclease/exonuclease/phosphatase" evidence="8">
    <location>
        <begin position="10"/>
        <end position="254"/>
    </location>
</feature>
<feature type="binding site" evidence="6">
    <location>
        <position position="13"/>
    </location>
    <ligand>
        <name>Mg(2+)</name>
        <dbReference type="ChEBI" id="CHEBI:18420"/>
        <label>1</label>
    </ligand>
</feature>
<proteinExistence type="inferred from homology"/>
<dbReference type="EMBL" id="FR695877">
    <property type="protein sequence ID" value="CBX30718.1"/>
    <property type="molecule type" value="Genomic_DNA"/>
</dbReference>
<comment type="similarity">
    <text evidence="1">Belongs to the DNA repair enzymes AP/ExoA family.</text>
</comment>
<feature type="binding site" evidence="6">
    <location>
        <position position="155"/>
    </location>
    <ligand>
        <name>Mg(2+)</name>
        <dbReference type="ChEBI" id="CHEBI:18420"/>
        <label>1</label>
    </ligand>
</feature>